<keyword evidence="4" id="KW-1185">Reference proteome</keyword>
<keyword evidence="2" id="KW-0472">Membrane</keyword>
<dbReference type="EMBL" id="CP081958">
    <property type="protein sequence ID" value="QZP38275.1"/>
    <property type="molecule type" value="Genomic_DNA"/>
</dbReference>
<dbReference type="Gene3D" id="1.10.287.1490">
    <property type="match status" value="1"/>
</dbReference>
<sequence>MQDTVEIPNPKGIDGMSLQWVKMARIDATIETLQEYTFVLKILLLVLSAVSIIGGSNLLSTKPVLGGTLIFSGILLDFGVLLIYKWEIETVQDEIEDTQTEINQTKSEVNATKNEIAQTKEEVNATGEKVEGVQDSIYEKFGRYRGRDSLEGRTNELEEQIEDVEEELEELNDTLFSLSGRYRGRDSIEERIDELEETIESLKSELNDWEKEMGGKGRRFKRL</sequence>
<keyword evidence="1" id="KW-0175">Coiled coil</keyword>
<dbReference type="Proteomes" id="UP000826254">
    <property type="component" value="Chromosome"/>
</dbReference>
<organism evidence="3 4">
    <name type="scientific">Halobaculum magnesiiphilum</name>
    <dbReference type="NCBI Taxonomy" id="1017351"/>
    <lineage>
        <taxon>Archaea</taxon>
        <taxon>Methanobacteriati</taxon>
        <taxon>Methanobacteriota</taxon>
        <taxon>Stenosarchaea group</taxon>
        <taxon>Halobacteria</taxon>
        <taxon>Halobacteriales</taxon>
        <taxon>Haloferacaceae</taxon>
        <taxon>Halobaculum</taxon>
    </lineage>
</organism>
<evidence type="ECO:0000256" key="1">
    <source>
        <dbReference type="SAM" id="Coils"/>
    </source>
</evidence>
<evidence type="ECO:0000313" key="3">
    <source>
        <dbReference type="EMBL" id="QZP38275.1"/>
    </source>
</evidence>
<feature type="coiled-coil region" evidence="1">
    <location>
        <begin position="88"/>
        <end position="212"/>
    </location>
</feature>
<dbReference type="KEGG" id="hmp:K6T50_03770"/>
<dbReference type="RefSeq" id="WP_222608076.1">
    <property type="nucleotide sequence ID" value="NZ_CP081958.1"/>
</dbReference>
<gene>
    <name evidence="3" type="ORF">K6T50_03770</name>
</gene>
<keyword evidence="2" id="KW-1133">Transmembrane helix</keyword>
<reference evidence="3 4" key="1">
    <citation type="journal article" date="2021" name="Int. J. Syst. Evol. Microbiol.">
        <title>Halobaculum halophilum sp. nov. and Halobaculum salinum sp. nov., isolated from salt lake and saline soil.</title>
        <authorList>
            <person name="Cui H.L."/>
            <person name="Shi X.W."/>
            <person name="Yin X.M."/>
            <person name="Yang X.Y."/>
            <person name="Hou J."/>
            <person name="Zhu L."/>
        </authorList>
    </citation>
    <scope>NUCLEOTIDE SEQUENCE [LARGE SCALE GENOMIC DNA]</scope>
    <source>
        <strain evidence="3 4">NBRC 109044</strain>
    </source>
</reference>
<evidence type="ECO:0000256" key="2">
    <source>
        <dbReference type="SAM" id="Phobius"/>
    </source>
</evidence>
<dbReference type="SUPFAM" id="SSF57997">
    <property type="entry name" value="Tropomyosin"/>
    <property type="match status" value="1"/>
</dbReference>
<feature type="transmembrane region" description="Helical" evidence="2">
    <location>
        <begin position="64"/>
        <end position="84"/>
    </location>
</feature>
<dbReference type="AlphaFoldDB" id="A0A8T8WEJ5"/>
<accession>A0A8T8WEJ5</accession>
<name>A0A8T8WEJ5_9EURY</name>
<protein>
    <submittedName>
        <fullName evidence="3">Uncharacterized protein</fullName>
    </submittedName>
</protein>
<keyword evidence="2" id="KW-0812">Transmembrane</keyword>
<feature type="transmembrane region" description="Helical" evidence="2">
    <location>
        <begin position="38"/>
        <end position="58"/>
    </location>
</feature>
<proteinExistence type="predicted"/>
<evidence type="ECO:0000313" key="4">
    <source>
        <dbReference type="Proteomes" id="UP000826254"/>
    </source>
</evidence>
<dbReference type="GeneID" id="67209956"/>